<gene>
    <name evidence="1" type="ORF">C273_05270</name>
</gene>
<protein>
    <submittedName>
        <fullName evidence="1">Uncharacterized protein</fullName>
    </submittedName>
</protein>
<dbReference type="Proteomes" id="UP000009885">
    <property type="component" value="Unassembled WGS sequence"/>
</dbReference>
<dbReference type="AlphaFoldDB" id="K9AMH6"/>
<dbReference type="eggNOG" id="ENOG5033HVV">
    <property type="taxonomic scope" value="Bacteria"/>
</dbReference>
<keyword evidence="2" id="KW-1185">Reference proteome</keyword>
<evidence type="ECO:0000313" key="2">
    <source>
        <dbReference type="Proteomes" id="UP000009885"/>
    </source>
</evidence>
<reference evidence="1 2" key="1">
    <citation type="journal article" date="2013" name="Genome Announc.">
        <title>Genome Sequence of Staphylococcus massiliensis Strain S46, Isolated from the Surface of Healthy Human Skin.</title>
        <authorList>
            <person name="Srivastav R."/>
            <person name="Singh A."/>
            <person name="Jangir P.K."/>
            <person name="Kumari C."/>
            <person name="Muduli S."/>
            <person name="Sharma R."/>
        </authorList>
    </citation>
    <scope>NUCLEOTIDE SEQUENCE [LARGE SCALE GENOMIC DNA]</scope>
    <source>
        <strain evidence="1 2">S46</strain>
    </source>
</reference>
<dbReference type="OrthoDB" id="2401088at2"/>
<comment type="caution">
    <text evidence="1">The sequence shown here is derived from an EMBL/GenBank/DDBJ whole genome shotgun (WGS) entry which is preliminary data.</text>
</comment>
<dbReference type="PATRIC" id="fig|1229783.3.peg.1066"/>
<proteinExistence type="predicted"/>
<dbReference type="RefSeq" id="WP_009383162.1">
    <property type="nucleotide sequence ID" value="NZ_AMSQ01000006.1"/>
</dbReference>
<dbReference type="STRING" id="1229783.C273_05270"/>
<evidence type="ECO:0000313" key="1">
    <source>
        <dbReference type="EMBL" id="EKU48593.1"/>
    </source>
</evidence>
<accession>K9AMH6</accession>
<sequence>MHEKDFHLLEGETISLPELGKKIESITGYQVKESTGEIKRVVAHLPNFDSETDTFVATYRLNHNRDLVDATFTANKSDRNRLKEIPVQIELISYVSRA</sequence>
<name>K9AMH6_9STAP</name>
<dbReference type="EMBL" id="AMSQ01000006">
    <property type="protein sequence ID" value="EKU48593.1"/>
    <property type="molecule type" value="Genomic_DNA"/>
</dbReference>
<organism evidence="1 2">
    <name type="scientific">Staphylococcus massiliensis S46</name>
    <dbReference type="NCBI Taxonomy" id="1229783"/>
    <lineage>
        <taxon>Bacteria</taxon>
        <taxon>Bacillati</taxon>
        <taxon>Bacillota</taxon>
        <taxon>Bacilli</taxon>
        <taxon>Bacillales</taxon>
        <taxon>Staphylococcaceae</taxon>
        <taxon>Staphylococcus</taxon>
    </lineage>
</organism>